<feature type="binding site" evidence="9">
    <location>
        <position position="37"/>
    </location>
    <ligand>
        <name>substrate</name>
    </ligand>
</feature>
<comment type="pathway">
    <text evidence="9">Carbohydrate degradation; glycolysis; pyruvate from D-glyceraldehyde 3-phosphate: step 2/5.</text>
</comment>
<dbReference type="InterPro" id="IPR036043">
    <property type="entry name" value="Phosphoglycerate_kinase_sf"/>
</dbReference>
<dbReference type="InterPro" id="IPR015911">
    <property type="entry name" value="Phosphoglycerate_kinase_CS"/>
</dbReference>
<evidence type="ECO:0000313" key="12">
    <source>
        <dbReference type="Proteomes" id="UP001549047"/>
    </source>
</evidence>
<evidence type="ECO:0000256" key="5">
    <source>
        <dbReference type="ARBA" id="ARBA00022679"/>
    </source>
</evidence>
<name>A0ABV2J013_9HYPH</name>
<dbReference type="InterPro" id="IPR001576">
    <property type="entry name" value="Phosphoglycerate_kinase"/>
</dbReference>
<evidence type="ECO:0000256" key="9">
    <source>
        <dbReference type="HAMAP-Rule" id="MF_00145"/>
    </source>
</evidence>
<sequence length="405" mass="42336">MRPLPDIRNVDVSGQRVIIRADLNVPMAGGRVTDRTRIARFAPTVRALTDRGASVVILTHLGRPEGEKNPVYSTQPLAGVLSEELGQEVRFVPDCVGQLAEWNTGHLAEGEVVLLENLRFYPGEIANDRNFALRLSVHGDLYVNDAFSCAHRAHASTQAIAGLMPAYAGPSLMAEVEALKGALESPERPVAALVGGSKVSTKIDVLTNLTSKVDTLIIGGGMANTFLAALGHPMGSSLYEPDAAKVARDIMARAAARGCEIILPSDVVVAAAFAAHADNCVVPADAIPNDRMALDVGPETTARIIAAISRARTLLWNGPLGAFELEPFGAATFAVARAAAERSMAGRLVSIAGGGDTVAALNGAGVTEGFSYVSTAGGAFLEWIEGKALPGIEILTRNSTSTRVA</sequence>
<feature type="binding site" evidence="9">
    <location>
        <position position="119"/>
    </location>
    <ligand>
        <name>substrate</name>
    </ligand>
</feature>
<evidence type="ECO:0000256" key="1">
    <source>
        <dbReference type="ARBA" id="ARBA00000642"/>
    </source>
</evidence>
<keyword evidence="6 9" id="KW-0547">Nucleotide-binding</keyword>
<comment type="catalytic activity">
    <reaction evidence="1 9 10">
        <text>(2R)-3-phosphoglycerate + ATP = (2R)-3-phospho-glyceroyl phosphate + ADP</text>
        <dbReference type="Rhea" id="RHEA:14801"/>
        <dbReference type="ChEBI" id="CHEBI:30616"/>
        <dbReference type="ChEBI" id="CHEBI:57604"/>
        <dbReference type="ChEBI" id="CHEBI:58272"/>
        <dbReference type="ChEBI" id="CHEBI:456216"/>
        <dbReference type="EC" id="2.7.2.3"/>
    </reaction>
</comment>
<feature type="binding site" evidence="9">
    <location>
        <position position="324"/>
    </location>
    <ligand>
        <name>ATP</name>
        <dbReference type="ChEBI" id="CHEBI:30616"/>
    </ligand>
</feature>
<feature type="binding site" evidence="9">
    <location>
        <begin position="354"/>
        <end position="357"/>
    </location>
    <ligand>
        <name>ATP</name>
        <dbReference type="ChEBI" id="CHEBI:30616"/>
    </ligand>
</feature>
<keyword evidence="12" id="KW-1185">Reference proteome</keyword>
<comment type="subunit">
    <text evidence="3 9">Monomer.</text>
</comment>
<comment type="caution">
    <text evidence="9">Lacks conserved residue(s) required for the propagation of feature annotation.</text>
</comment>
<dbReference type="PANTHER" id="PTHR11406:SF23">
    <property type="entry name" value="PHOSPHOGLYCERATE KINASE 1, CHLOROPLASTIC-RELATED"/>
    <property type="match status" value="1"/>
</dbReference>
<evidence type="ECO:0000313" key="11">
    <source>
        <dbReference type="EMBL" id="MET3614026.1"/>
    </source>
</evidence>
<keyword evidence="7 9" id="KW-0418">Kinase</keyword>
<organism evidence="11 12">
    <name type="scientific">Rhizobium aquaticum</name>
    <dbReference type="NCBI Taxonomy" id="1549636"/>
    <lineage>
        <taxon>Bacteria</taxon>
        <taxon>Pseudomonadati</taxon>
        <taxon>Pseudomonadota</taxon>
        <taxon>Alphaproteobacteria</taxon>
        <taxon>Hyphomicrobiales</taxon>
        <taxon>Rhizobiaceae</taxon>
        <taxon>Rhizobium/Agrobacterium group</taxon>
        <taxon>Rhizobium</taxon>
    </lineage>
</organism>
<proteinExistence type="inferred from homology"/>
<feature type="binding site" evidence="9">
    <location>
        <position position="152"/>
    </location>
    <ligand>
        <name>substrate</name>
    </ligand>
</feature>
<evidence type="ECO:0000256" key="7">
    <source>
        <dbReference type="ARBA" id="ARBA00022777"/>
    </source>
</evidence>
<dbReference type="EC" id="2.7.2.3" evidence="4 9"/>
<dbReference type="Gene3D" id="3.40.50.1260">
    <property type="entry name" value="Phosphoglycerate kinase, N-terminal domain"/>
    <property type="match status" value="2"/>
</dbReference>
<dbReference type="EMBL" id="JBEPMB010000003">
    <property type="protein sequence ID" value="MET3614026.1"/>
    <property type="molecule type" value="Genomic_DNA"/>
</dbReference>
<evidence type="ECO:0000256" key="10">
    <source>
        <dbReference type="RuleBase" id="RU000532"/>
    </source>
</evidence>
<dbReference type="InterPro" id="IPR015824">
    <property type="entry name" value="Phosphoglycerate_kinase_N"/>
</dbReference>
<dbReference type="Proteomes" id="UP001549047">
    <property type="component" value="Unassembled WGS sequence"/>
</dbReference>
<evidence type="ECO:0000256" key="8">
    <source>
        <dbReference type="ARBA" id="ARBA00022840"/>
    </source>
</evidence>
<evidence type="ECO:0000256" key="3">
    <source>
        <dbReference type="ARBA" id="ARBA00011245"/>
    </source>
</evidence>
<dbReference type="RefSeq" id="WP_354556544.1">
    <property type="nucleotide sequence ID" value="NZ_JBEPMB010000003.1"/>
</dbReference>
<feature type="binding site" evidence="9">
    <location>
        <begin position="60"/>
        <end position="63"/>
    </location>
    <ligand>
        <name>substrate</name>
    </ligand>
</feature>
<reference evidence="11 12" key="1">
    <citation type="submission" date="2024-06" db="EMBL/GenBank/DDBJ databases">
        <title>Genomic Encyclopedia of Type Strains, Phase IV (KMG-IV): sequencing the most valuable type-strain genomes for metagenomic binning, comparative biology and taxonomic classification.</title>
        <authorList>
            <person name="Goeker M."/>
        </authorList>
    </citation>
    <scope>NUCLEOTIDE SEQUENCE [LARGE SCALE GENOMIC DNA]</scope>
    <source>
        <strain evidence="11 12">DSM 29780</strain>
    </source>
</reference>
<keyword evidence="5 9" id="KW-0808">Transferase</keyword>
<dbReference type="PROSITE" id="PS00111">
    <property type="entry name" value="PGLYCERATE_KINASE"/>
    <property type="match status" value="1"/>
</dbReference>
<dbReference type="PIRSF" id="PIRSF000724">
    <property type="entry name" value="Pgk"/>
    <property type="match status" value="1"/>
</dbReference>
<dbReference type="Pfam" id="PF00162">
    <property type="entry name" value="PGK"/>
    <property type="match status" value="1"/>
</dbReference>
<comment type="similarity">
    <text evidence="2 9 10">Belongs to the phosphoglycerate kinase family.</text>
</comment>
<protein>
    <recommendedName>
        <fullName evidence="4 9">Phosphoglycerate kinase</fullName>
        <ecNumber evidence="4 9">2.7.2.3</ecNumber>
    </recommendedName>
</protein>
<dbReference type="SUPFAM" id="SSF53748">
    <property type="entry name" value="Phosphoglycerate kinase"/>
    <property type="match status" value="1"/>
</dbReference>
<dbReference type="GO" id="GO:0004618">
    <property type="term" value="F:phosphoglycerate kinase activity"/>
    <property type="evidence" value="ECO:0007669"/>
    <property type="project" value="UniProtKB-EC"/>
</dbReference>
<keyword evidence="8 9" id="KW-0067">ATP-binding</keyword>
<feature type="binding site" evidence="9">
    <location>
        <begin position="22"/>
        <end position="24"/>
    </location>
    <ligand>
        <name>substrate</name>
    </ligand>
</feature>
<evidence type="ECO:0000256" key="6">
    <source>
        <dbReference type="ARBA" id="ARBA00022741"/>
    </source>
</evidence>
<evidence type="ECO:0000256" key="4">
    <source>
        <dbReference type="ARBA" id="ARBA00013061"/>
    </source>
</evidence>
<dbReference type="HAMAP" id="MF_00145">
    <property type="entry name" value="Phosphoglyc_kinase"/>
    <property type="match status" value="1"/>
</dbReference>
<dbReference type="PRINTS" id="PR00477">
    <property type="entry name" value="PHGLYCKINASE"/>
</dbReference>
<comment type="subcellular location">
    <subcellularLocation>
        <location evidence="9">Cytoplasm</location>
    </subcellularLocation>
</comment>
<dbReference type="PANTHER" id="PTHR11406">
    <property type="entry name" value="PHOSPHOGLYCERATE KINASE"/>
    <property type="match status" value="1"/>
</dbReference>
<feature type="binding site" evidence="9">
    <location>
        <position position="202"/>
    </location>
    <ligand>
        <name>ATP</name>
        <dbReference type="ChEBI" id="CHEBI:30616"/>
    </ligand>
</feature>
<keyword evidence="9" id="KW-0324">Glycolysis</keyword>
<accession>A0ABV2J013</accession>
<comment type="caution">
    <text evidence="11">The sequence shown here is derived from an EMBL/GenBank/DDBJ whole genome shotgun (WGS) entry which is preliminary data.</text>
</comment>
<keyword evidence="9" id="KW-0963">Cytoplasm</keyword>
<evidence type="ECO:0000256" key="2">
    <source>
        <dbReference type="ARBA" id="ARBA00008982"/>
    </source>
</evidence>
<gene>
    <name evidence="9" type="primary">pgk</name>
    <name evidence="11" type="ORF">ABID16_002363</name>
</gene>